<dbReference type="Gene3D" id="1.25.40.880">
    <property type="entry name" value="Alkyl sulfatase, dimerisation domain"/>
    <property type="match status" value="1"/>
</dbReference>
<evidence type="ECO:0000313" key="6">
    <source>
        <dbReference type="EMBL" id="MBU3064193.1"/>
    </source>
</evidence>
<organism evidence="6 7">
    <name type="scientific">Nocardia albiluteola</name>
    <dbReference type="NCBI Taxonomy" id="2842303"/>
    <lineage>
        <taxon>Bacteria</taxon>
        <taxon>Bacillati</taxon>
        <taxon>Actinomycetota</taxon>
        <taxon>Actinomycetes</taxon>
        <taxon>Mycobacteriales</taxon>
        <taxon>Nocardiaceae</taxon>
        <taxon>Nocardia</taxon>
    </lineage>
</organism>
<dbReference type="InterPro" id="IPR044097">
    <property type="entry name" value="Bds1/SdsA1_MBL-fold"/>
</dbReference>
<feature type="domain" description="Metallo-beta-lactamase" evidence="5">
    <location>
        <begin position="112"/>
        <end position="335"/>
    </location>
</feature>
<dbReference type="InterPro" id="IPR052195">
    <property type="entry name" value="Bact_Alkyl/Aryl-Sulfatase"/>
</dbReference>
<dbReference type="InterPro" id="IPR029228">
    <property type="entry name" value="Alkyl_sulf_dimr"/>
</dbReference>
<evidence type="ECO:0000256" key="4">
    <source>
        <dbReference type="ARBA" id="ARBA00033751"/>
    </source>
</evidence>
<name>A0ABS6B230_9NOCA</name>
<dbReference type="CDD" id="cd07710">
    <property type="entry name" value="arylsulfatase_Sdsa1-like_MBL-fold"/>
    <property type="match status" value="1"/>
</dbReference>
<dbReference type="PANTHER" id="PTHR43223">
    <property type="entry name" value="ALKYL/ARYL-SULFATASE"/>
    <property type="match status" value="1"/>
</dbReference>
<evidence type="ECO:0000256" key="3">
    <source>
        <dbReference type="ARBA" id="ARBA00022833"/>
    </source>
</evidence>
<dbReference type="InterPro" id="IPR038536">
    <property type="entry name" value="Alkyl/aryl-sulf_dimr_sf"/>
</dbReference>
<dbReference type="Pfam" id="PF00753">
    <property type="entry name" value="Lactamase_B"/>
    <property type="match status" value="1"/>
</dbReference>
<comment type="similarity">
    <text evidence="4">Belongs to the metallo-beta-lactamase superfamily. Type III sulfatase family.</text>
</comment>
<dbReference type="Proteomes" id="UP000733379">
    <property type="component" value="Unassembled WGS sequence"/>
</dbReference>
<accession>A0ABS6B230</accession>
<dbReference type="Pfam" id="PF14863">
    <property type="entry name" value="Alkyl_sulf_dimr"/>
    <property type="match status" value="1"/>
</dbReference>
<sequence length="645" mass="71093">MPQTESSDPAPAAKPATDATRAAQLDFIAGLPLDDRRDLDDSVRGFVGTLDPPVITFPDGSPLMDLDGHAFVTDTDAPDTVNPSLWRHALVNKPHGLFRVMDGVYQLRGLDISNMTIIEGDTGLIVIDPLTYIETAKAGMDLYFRHRPPRPVRAVIYTHSHADHYGGVKGVVDEADVLAGRVVVIAPEGFLKEAVAENVYAGNAMSRRAIYMYGMVLARGPRGQVNAGLGNGLPHGGTSSLIAPTDTVTDTGEKRTVDGVDMVFQMAPGTEAPSEFLIHFPGRRLLCSAEDATHTMHNLYTLRGAQVRDAATWWKVLDEAIEMFGADTDVVIAQHQWPRWGAPDVVAFLEQQRDLYKYLHDQSLRLANQGYTMSEIAERIELPPGLAGQWHCRGYYGSARHNSKAVYQRYLGWYDSHPAHLDPLPPERSAPKYVEYMGGADAVLKRARTAYESGEYRWVAEVLTHVVFADPGNADARTLQADALEQLGYQTENGPWRNEYLMGAMELRHGVRDLGAIQLAGPDVLDAMTLEMLLDYLGIRLDGPAAWHRTGRFNWFFAEIEGTTEQFAVRLSNATLVYTAGKLLPDPDAAVHWKRSAFQNVIVGASTLDREIAAGSVRVEGDRAALTGLFELLDTFPFWFPIVTP</sequence>
<dbReference type="InterPro" id="IPR001279">
    <property type="entry name" value="Metallo-B-lactamas"/>
</dbReference>
<dbReference type="SUPFAM" id="SSF56281">
    <property type="entry name" value="Metallo-hydrolase/oxidoreductase"/>
    <property type="match status" value="1"/>
</dbReference>
<dbReference type="InterPro" id="IPR036527">
    <property type="entry name" value="SCP2_sterol-bd_dom_sf"/>
</dbReference>
<dbReference type="RefSeq" id="WP_215919242.1">
    <property type="nucleotide sequence ID" value="NZ_JAHKNI010000007.1"/>
</dbReference>
<dbReference type="Pfam" id="PF14864">
    <property type="entry name" value="Alkyl_sulf_C"/>
    <property type="match status" value="1"/>
</dbReference>
<evidence type="ECO:0000256" key="2">
    <source>
        <dbReference type="ARBA" id="ARBA00022801"/>
    </source>
</evidence>
<evidence type="ECO:0000313" key="7">
    <source>
        <dbReference type="Proteomes" id="UP000733379"/>
    </source>
</evidence>
<proteinExistence type="inferred from homology"/>
<dbReference type="InterPro" id="IPR029229">
    <property type="entry name" value="Alkyl_sulf_C"/>
</dbReference>
<dbReference type="Gene3D" id="3.30.1050.10">
    <property type="entry name" value="SCP2 sterol-binding domain"/>
    <property type="match status" value="1"/>
</dbReference>
<keyword evidence="1" id="KW-0479">Metal-binding</keyword>
<dbReference type="EMBL" id="JAHKNI010000007">
    <property type="protein sequence ID" value="MBU3064193.1"/>
    <property type="molecule type" value="Genomic_DNA"/>
</dbReference>
<dbReference type="SUPFAM" id="SSF55718">
    <property type="entry name" value="SCP-like"/>
    <property type="match status" value="1"/>
</dbReference>
<keyword evidence="7" id="KW-1185">Reference proteome</keyword>
<evidence type="ECO:0000256" key="1">
    <source>
        <dbReference type="ARBA" id="ARBA00022723"/>
    </source>
</evidence>
<dbReference type="Gene3D" id="3.60.15.30">
    <property type="entry name" value="Metallo-beta-lactamase domain"/>
    <property type="match status" value="1"/>
</dbReference>
<evidence type="ECO:0000259" key="5">
    <source>
        <dbReference type="SMART" id="SM00849"/>
    </source>
</evidence>
<keyword evidence="3" id="KW-0862">Zinc</keyword>
<comment type="caution">
    <text evidence="6">The sequence shown here is derived from an EMBL/GenBank/DDBJ whole genome shotgun (WGS) entry which is preliminary data.</text>
</comment>
<gene>
    <name evidence="6" type="ORF">KO481_21995</name>
</gene>
<reference evidence="6 7" key="1">
    <citation type="submission" date="2021-06" db="EMBL/GenBank/DDBJ databases">
        <title>Actinomycetes sequencing.</title>
        <authorList>
            <person name="Shan Q."/>
        </authorList>
    </citation>
    <scope>NUCLEOTIDE SEQUENCE [LARGE SCALE GENOMIC DNA]</scope>
    <source>
        <strain evidence="6 7">NEAU-G5</strain>
    </source>
</reference>
<keyword evidence="2" id="KW-0378">Hydrolase</keyword>
<dbReference type="SMART" id="SM00849">
    <property type="entry name" value="Lactamase_B"/>
    <property type="match status" value="1"/>
</dbReference>
<protein>
    <submittedName>
        <fullName evidence="6">MBL fold metallo-hydrolase</fullName>
    </submittedName>
</protein>
<dbReference type="InterPro" id="IPR036866">
    <property type="entry name" value="RibonucZ/Hydroxyglut_hydro"/>
</dbReference>
<dbReference type="PANTHER" id="PTHR43223:SF1">
    <property type="entry name" value="ALKYL_ARYL-SULFATASE BDS1"/>
    <property type="match status" value="1"/>
</dbReference>